<dbReference type="STRING" id="224129.A0A1W4WSJ2"/>
<evidence type="ECO:0000313" key="3">
    <source>
        <dbReference type="RefSeq" id="XP_018323113.1"/>
    </source>
</evidence>
<accession>A0A1W4WSJ2</accession>
<sequence>MVERLHRQLKAAIMCHQFLDTDPAYGSIRDPLRLEGGPAGNRNRRSNPDSNIYKDASEFVQELRRIQQNLRPTEERHHEDKKTFIFKDLLTTNQVFVRRGGVKETLQQPYEGPFAVVQRAEKTFIVNIRGRNVTVSVDRLKHAYVLAEPPSTTTREEETPENIPLLQHQPPKGQSK</sequence>
<proteinExistence type="predicted"/>
<dbReference type="PANTHER" id="PTHR38681:SF1">
    <property type="entry name" value="RETROVIRUS-RELATED POL POLYPROTEIN FROM TRANSPOSON 412-LIKE PROTEIN"/>
    <property type="match status" value="1"/>
</dbReference>
<dbReference type="PANTHER" id="PTHR38681">
    <property type="entry name" value="RETROVIRUS-RELATED POL POLYPROTEIN FROM TRANSPOSON 412-LIKE PROTEIN-RELATED"/>
    <property type="match status" value="1"/>
</dbReference>
<organism evidence="2 3">
    <name type="scientific">Agrilus planipennis</name>
    <name type="common">Emerald ash borer</name>
    <name type="synonym">Agrilus marcopoli</name>
    <dbReference type="NCBI Taxonomy" id="224129"/>
    <lineage>
        <taxon>Eukaryota</taxon>
        <taxon>Metazoa</taxon>
        <taxon>Ecdysozoa</taxon>
        <taxon>Arthropoda</taxon>
        <taxon>Hexapoda</taxon>
        <taxon>Insecta</taxon>
        <taxon>Pterygota</taxon>
        <taxon>Neoptera</taxon>
        <taxon>Endopterygota</taxon>
        <taxon>Coleoptera</taxon>
        <taxon>Polyphaga</taxon>
        <taxon>Elateriformia</taxon>
        <taxon>Buprestoidea</taxon>
        <taxon>Buprestidae</taxon>
        <taxon>Agrilinae</taxon>
        <taxon>Agrilus</taxon>
    </lineage>
</organism>
<dbReference type="GeneID" id="108735597"/>
<evidence type="ECO:0000256" key="1">
    <source>
        <dbReference type="SAM" id="MobiDB-lite"/>
    </source>
</evidence>
<dbReference type="AlphaFoldDB" id="A0A1W4WSJ2"/>
<feature type="region of interest" description="Disordered" evidence="1">
    <location>
        <begin position="29"/>
        <end position="51"/>
    </location>
</feature>
<name>A0A1W4WSJ2_AGRPL</name>
<feature type="region of interest" description="Disordered" evidence="1">
    <location>
        <begin position="149"/>
        <end position="176"/>
    </location>
</feature>
<reference evidence="3" key="1">
    <citation type="submission" date="2025-08" db="UniProtKB">
        <authorList>
            <consortium name="RefSeq"/>
        </authorList>
    </citation>
    <scope>IDENTIFICATION</scope>
    <source>
        <tissue evidence="3">Entire body</tissue>
    </source>
</reference>
<keyword evidence="2" id="KW-1185">Reference proteome</keyword>
<dbReference type="KEGG" id="apln:108735597"/>
<gene>
    <name evidence="3" type="primary">LOC108735597</name>
</gene>
<evidence type="ECO:0000313" key="2">
    <source>
        <dbReference type="Proteomes" id="UP000192223"/>
    </source>
</evidence>
<dbReference type="OrthoDB" id="8193444at2759"/>
<dbReference type="RefSeq" id="XP_018323113.1">
    <property type="nucleotide sequence ID" value="XM_018467611.1"/>
</dbReference>
<protein>
    <submittedName>
        <fullName evidence="3">Uncharacterized protein LOC108735597</fullName>
    </submittedName>
</protein>
<dbReference type="InParanoid" id="A0A1W4WSJ2"/>
<dbReference type="Proteomes" id="UP000192223">
    <property type="component" value="Unplaced"/>
</dbReference>